<gene>
    <name evidence="2" type="ORF">EGYM00163_LOCUS33659</name>
</gene>
<dbReference type="AlphaFoldDB" id="A0A7S4LDN4"/>
<name>A0A7S4LDN4_9EUGL</name>
<proteinExistence type="predicted"/>
<feature type="region of interest" description="Disordered" evidence="1">
    <location>
        <begin position="1"/>
        <end position="50"/>
    </location>
</feature>
<evidence type="ECO:0000313" key="2">
    <source>
        <dbReference type="EMBL" id="CAE0822458.1"/>
    </source>
</evidence>
<sequence length="104" mass="10694">MDHIQHHLPPFDSQDFSCLNPAGTHPRTADRLFSPPHPARAPAQHTSAAAAAASALAPSFGTSRTAIEGLAQRSSPDATTAAYTTAEPRGPAQGARAGIAATRD</sequence>
<feature type="compositionally biased region" description="Low complexity" evidence="1">
    <location>
        <begin position="40"/>
        <end position="50"/>
    </location>
</feature>
<dbReference type="EMBL" id="HBJA01097211">
    <property type="protein sequence ID" value="CAE0822458.1"/>
    <property type="molecule type" value="Transcribed_RNA"/>
</dbReference>
<organism evidence="2">
    <name type="scientific">Eutreptiella gymnastica</name>
    <dbReference type="NCBI Taxonomy" id="73025"/>
    <lineage>
        <taxon>Eukaryota</taxon>
        <taxon>Discoba</taxon>
        <taxon>Euglenozoa</taxon>
        <taxon>Euglenida</taxon>
        <taxon>Spirocuta</taxon>
        <taxon>Euglenophyceae</taxon>
        <taxon>Eutreptiales</taxon>
        <taxon>Eutreptiaceae</taxon>
        <taxon>Eutreptiella</taxon>
    </lineage>
</organism>
<protein>
    <submittedName>
        <fullName evidence="2">Uncharacterized protein</fullName>
    </submittedName>
</protein>
<reference evidence="2" key="1">
    <citation type="submission" date="2021-01" db="EMBL/GenBank/DDBJ databases">
        <authorList>
            <person name="Corre E."/>
            <person name="Pelletier E."/>
            <person name="Niang G."/>
            <person name="Scheremetjew M."/>
            <person name="Finn R."/>
            <person name="Kale V."/>
            <person name="Holt S."/>
            <person name="Cochrane G."/>
            <person name="Meng A."/>
            <person name="Brown T."/>
            <person name="Cohen L."/>
        </authorList>
    </citation>
    <scope>NUCLEOTIDE SEQUENCE</scope>
    <source>
        <strain evidence="2">CCMP1594</strain>
    </source>
</reference>
<feature type="compositionally biased region" description="Polar residues" evidence="1">
    <location>
        <begin position="72"/>
        <end position="83"/>
    </location>
</feature>
<feature type="region of interest" description="Disordered" evidence="1">
    <location>
        <begin position="69"/>
        <end position="104"/>
    </location>
</feature>
<accession>A0A7S4LDN4</accession>
<evidence type="ECO:0000256" key="1">
    <source>
        <dbReference type="SAM" id="MobiDB-lite"/>
    </source>
</evidence>